<dbReference type="EMBL" id="CADIKB010000050">
    <property type="protein sequence ID" value="CAB3735452.1"/>
    <property type="molecule type" value="Genomic_DNA"/>
</dbReference>
<evidence type="ECO:0000313" key="2">
    <source>
        <dbReference type="EMBL" id="CAB3735452.1"/>
    </source>
</evidence>
<proteinExistence type="predicted"/>
<reference evidence="2 3" key="1">
    <citation type="submission" date="2020-04" db="EMBL/GenBank/DDBJ databases">
        <authorList>
            <person name="De Canck E."/>
        </authorList>
    </citation>
    <scope>NUCLEOTIDE SEQUENCE [LARGE SCALE GENOMIC DNA]</scope>
    <source>
        <strain evidence="2 3">LMG 22037</strain>
    </source>
</reference>
<dbReference type="AlphaFoldDB" id="A0A6J5CJ50"/>
<dbReference type="Proteomes" id="UP000494249">
    <property type="component" value="Unassembled WGS sequence"/>
</dbReference>
<accession>A0A6J5CJ50</accession>
<protein>
    <submittedName>
        <fullName evidence="2">Uncharacterized protein</fullName>
    </submittedName>
</protein>
<evidence type="ECO:0000256" key="1">
    <source>
        <dbReference type="SAM" id="MobiDB-lite"/>
    </source>
</evidence>
<feature type="region of interest" description="Disordered" evidence="1">
    <location>
        <begin position="62"/>
        <end position="81"/>
    </location>
</feature>
<organism evidence="2 3">
    <name type="scientific">Paraburkholderia phenoliruptrix</name>
    <dbReference type="NCBI Taxonomy" id="252970"/>
    <lineage>
        <taxon>Bacteria</taxon>
        <taxon>Pseudomonadati</taxon>
        <taxon>Pseudomonadota</taxon>
        <taxon>Betaproteobacteria</taxon>
        <taxon>Burkholderiales</taxon>
        <taxon>Burkholderiaceae</taxon>
        <taxon>Paraburkholderia</taxon>
    </lineage>
</organism>
<dbReference type="RefSeq" id="WP_063826546.1">
    <property type="nucleotide sequence ID" value="NZ_CADFGL010000048.1"/>
</dbReference>
<gene>
    <name evidence="2" type="ORF">LMG22037_05968</name>
</gene>
<name>A0A6J5CJ50_9BURK</name>
<sequence length="130" mass="14002">MVTIAFDQPGDFEACRAAEKWCAERGISVGEMQGPAPRGLLVGNYCIAKWRNLTNAERRDLKGRMTGNMRNGPVTITLDGNADEFPNLAEQKRTHSRDAKGNRAPIDGNLSAITRAAKSAASLLASGDDL</sequence>
<evidence type="ECO:0000313" key="3">
    <source>
        <dbReference type="Proteomes" id="UP000494249"/>
    </source>
</evidence>